<dbReference type="GeneID" id="8096824"/>
<reference evidence="2 3" key="1">
    <citation type="journal article" date="2009" name="Appl. Environ. Microbiol.">
        <title>Metabolic versatility and indigenous origin of the archaeon Thermococcus sibiricus, isolated from a siberian oil reservoir, as revealed by genome analysis.</title>
        <authorList>
            <person name="Mardanov A.V."/>
            <person name="Ravin N.V."/>
            <person name="Svetlitchnyi V.A."/>
            <person name="Beletsky A.V."/>
            <person name="Miroshnichenko M.L."/>
            <person name="Bonch-Osmolovskaya E.A."/>
            <person name="Skryabin K.G."/>
        </authorList>
    </citation>
    <scope>NUCLEOTIDE SEQUENCE [LARGE SCALE GENOMIC DNA]</scope>
    <source>
        <strain evidence="3">DSM 12597 / MM 739</strain>
    </source>
</reference>
<dbReference type="AlphaFoldDB" id="C6A5H0"/>
<dbReference type="OrthoDB" id="97769at2157"/>
<dbReference type="Pfam" id="PF13529">
    <property type="entry name" value="Peptidase_C39_2"/>
    <property type="match status" value="1"/>
</dbReference>
<evidence type="ECO:0000259" key="1">
    <source>
        <dbReference type="Pfam" id="PF13529"/>
    </source>
</evidence>
<gene>
    <name evidence="2" type="ordered locus">TSIB_1814</name>
</gene>
<dbReference type="STRING" id="604354.TSIB_1814"/>
<feature type="domain" description="Peptidase C39-like" evidence="1">
    <location>
        <begin position="234"/>
        <end position="380"/>
    </location>
</feature>
<accession>C6A5H0</accession>
<organism evidence="2 3">
    <name type="scientific">Thermococcus sibiricus (strain DSM 12597 / MM 739)</name>
    <dbReference type="NCBI Taxonomy" id="604354"/>
    <lineage>
        <taxon>Archaea</taxon>
        <taxon>Methanobacteriati</taxon>
        <taxon>Methanobacteriota</taxon>
        <taxon>Thermococci</taxon>
        <taxon>Thermococcales</taxon>
        <taxon>Thermococcaceae</taxon>
        <taxon>Thermococcus</taxon>
    </lineage>
</organism>
<dbReference type="RefSeq" id="WP_015850081.1">
    <property type="nucleotide sequence ID" value="NC_012883.1"/>
</dbReference>
<dbReference type="KEGG" id="tsi:TSIB_1814"/>
<dbReference type="eggNOG" id="arCOG03311">
    <property type="taxonomic scope" value="Archaea"/>
</dbReference>
<evidence type="ECO:0000313" key="3">
    <source>
        <dbReference type="Proteomes" id="UP000009079"/>
    </source>
</evidence>
<dbReference type="InterPro" id="IPR039564">
    <property type="entry name" value="Peptidase_C39-like"/>
</dbReference>
<dbReference type="Proteomes" id="UP000009079">
    <property type="component" value="Chromosome"/>
</dbReference>
<protein>
    <recommendedName>
        <fullName evidence="1">Peptidase C39-like domain-containing protein</fullName>
    </recommendedName>
</protein>
<name>C6A5H0_THESM</name>
<dbReference type="HOGENOM" id="CLU_654921_0_0_2"/>
<evidence type="ECO:0000313" key="2">
    <source>
        <dbReference type="EMBL" id="ACS90865.1"/>
    </source>
</evidence>
<sequence>MQWKKLSVLLIGLLVLSSFGSAAVSGNKIPLPLAEKAARSYVNWIAANIPDFKEWENATLGEPVVYYFPNGEKSVYEFAVFKNGKNVGFILVSARKDMPPVLEFSKAEPPSWNLEKAKELAEKKGYKAGKLLYYGALTYGINIGNGKTIGLRDMKVRKYPMKVELKFNKERARKEWEKIANSAITSTKGAVPMSSTPIFIWNKVYGVPAWTSTDSGDADIQYPNNVGPDPDPWEEWDGCAPISGSMIIAYYELQLQDDWNREAIIDILHHTMGTLNGGGTLAPQQVTAGIALFDEEYNQLLQEGIVSESISHEFSAYTDFYVSESDVIREIDDNQPFVLSMNYHWFNGHAVAVIGYTGWKYNDGGLEYVELSYIIVHDPNKPGEDDYIAWNDWTSAAASFITATEV</sequence>
<dbReference type="EMBL" id="CP001463">
    <property type="protein sequence ID" value="ACS90865.1"/>
    <property type="molecule type" value="Genomic_DNA"/>
</dbReference>
<proteinExistence type="predicted"/>
<keyword evidence="3" id="KW-1185">Reference proteome</keyword>